<feature type="transmembrane region" description="Helical" evidence="8">
    <location>
        <begin position="29"/>
        <end position="50"/>
    </location>
</feature>
<geneLocation type="mitochondrion" evidence="9"/>
<proteinExistence type="predicted"/>
<evidence type="ECO:0000256" key="2">
    <source>
        <dbReference type="ARBA" id="ARBA00022448"/>
    </source>
</evidence>
<dbReference type="EMBL" id="KJ201908">
    <property type="protein sequence ID" value="AHY04429.1"/>
    <property type="molecule type" value="Genomic_DNA"/>
</dbReference>
<dbReference type="GO" id="GO:0045259">
    <property type="term" value="C:proton-transporting ATP synthase complex"/>
    <property type="evidence" value="ECO:0007669"/>
    <property type="project" value="UniProtKB-KW"/>
</dbReference>
<sequence length="187" mass="21316">MFDVFFIVSLFFFSILCFFETVVFNEEILLALCFFSFIFFSFNSMGDSIFDTFQSRAAKFEEDLLISFSSSKTGLVSKFSDFLLSRGFFTKFKILQLCVANYLTVFSRFFMHKWFALFLASSQAKLAELSAFENKLIAIFQEKSVSLLLYPLIFQSVKSSVALLTSAGAKKTQISIKKASLLNLISK</sequence>
<gene>
    <name evidence="9" type="primary">atp4</name>
    <name evidence="9" type="ORF">Tobin-Mito_00090</name>
</gene>
<dbReference type="GO" id="GO:0015078">
    <property type="term" value="F:proton transmembrane transporter activity"/>
    <property type="evidence" value="ECO:0007669"/>
    <property type="project" value="InterPro"/>
</dbReference>
<evidence type="ECO:0000256" key="6">
    <source>
        <dbReference type="ARBA" id="ARBA00023128"/>
    </source>
</evidence>
<keyword evidence="5" id="KW-0406">Ion transport</keyword>
<dbReference type="Pfam" id="PF05405">
    <property type="entry name" value="Mt_ATP-synt_B"/>
    <property type="match status" value="1"/>
</dbReference>
<keyword evidence="8" id="KW-0812">Transmembrane</keyword>
<evidence type="ECO:0000313" key="9">
    <source>
        <dbReference type="EMBL" id="AHY04429.1"/>
    </source>
</evidence>
<evidence type="ECO:0000256" key="3">
    <source>
        <dbReference type="ARBA" id="ARBA00022547"/>
    </source>
</evidence>
<keyword evidence="2" id="KW-0813">Transport</keyword>
<evidence type="ECO:0000256" key="1">
    <source>
        <dbReference type="ARBA" id="ARBA00004325"/>
    </source>
</evidence>
<dbReference type="AlphaFoldDB" id="A0A075DWE9"/>
<dbReference type="InterPro" id="IPR008688">
    <property type="entry name" value="ATP_synth_Bsub_B/MI25"/>
</dbReference>
<keyword evidence="7 8" id="KW-0472">Membrane</keyword>
<comment type="subcellular location">
    <subcellularLocation>
        <location evidence="1">Mitochondrion membrane</location>
    </subcellularLocation>
</comment>
<accession>A0A075DWE9</accession>
<evidence type="ECO:0000256" key="4">
    <source>
        <dbReference type="ARBA" id="ARBA00022781"/>
    </source>
</evidence>
<protein>
    <submittedName>
        <fullName evidence="9">ATP4</fullName>
    </submittedName>
</protein>
<evidence type="ECO:0000256" key="7">
    <source>
        <dbReference type="ARBA" id="ARBA00023136"/>
    </source>
</evidence>
<evidence type="ECO:0000256" key="8">
    <source>
        <dbReference type="SAM" id="Phobius"/>
    </source>
</evidence>
<dbReference type="GO" id="GO:0031966">
    <property type="term" value="C:mitochondrial membrane"/>
    <property type="evidence" value="ECO:0007669"/>
    <property type="project" value="UniProtKB-SubCell"/>
</dbReference>
<name>A0A075DWE9_9EUKA</name>
<reference evidence="9" key="1">
    <citation type="journal article" date="2014" name="BMC Genomics">
        <title>The mitochondrial and chloroplast genomes of the haptophyte Chrysochromulina tobin contain unique repeat structures and gene profiles.</title>
        <authorList>
            <person name="Hovde B.T."/>
            <person name="Starkenburg S.R."/>
            <person name="Hunsperger H.M."/>
            <person name="Mercer L.D."/>
            <person name="Deodato C.R."/>
            <person name="Jha R.K."/>
            <person name="Chertkov O."/>
            <person name="Monnat R.J.Jr."/>
            <person name="Cattolico R.A."/>
        </authorList>
    </citation>
    <scope>NUCLEOTIDE SEQUENCE</scope>
    <source>
        <strain evidence="9">CCMP291</strain>
    </source>
</reference>
<organism evidence="9">
    <name type="scientific">Chrysochromulina tobinii</name>
    <dbReference type="NCBI Taxonomy" id="1460289"/>
    <lineage>
        <taxon>Eukaryota</taxon>
        <taxon>Haptista</taxon>
        <taxon>Haptophyta</taxon>
        <taxon>Prymnesiophyceae</taxon>
        <taxon>Prymnesiales</taxon>
        <taxon>Chrysochromulinaceae</taxon>
        <taxon>Chrysochromulina</taxon>
    </lineage>
</organism>
<dbReference type="GO" id="GO:0015986">
    <property type="term" value="P:proton motive force-driven ATP synthesis"/>
    <property type="evidence" value="ECO:0007669"/>
    <property type="project" value="InterPro"/>
</dbReference>
<keyword evidence="6 9" id="KW-0496">Mitochondrion</keyword>
<keyword evidence="3" id="KW-0138">CF(0)</keyword>
<evidence type="ECO:0000256" key="5">
    <source>
        <dbReference type="ARBA" id="ARBA00023065"/>
    </source>
</evidence>
<keyword evidence="4" id="KW-0375">Hydrogen ion transport</keyword>
<keyword evidence="8" id="KW-1133">Transmembrane helix</keyword>